<proteinExistence type="predicted"/>
<name>A0A6A6DLY7_9PEZI</name>
<reference evidence="1" key="1">
    <citation type="journal article" date="2020" name="Stud. Mycol.">
        <title>101 Dothideomycetes genomes: a test case for predicting lifestyles and emergence of pathogens.</title>
        <authorList>
            <person name="Haridas S."/>
            <person name="Albert R."/>
            <person name="Binder M."/>
            <person name="Bloem J."/>
            <person name="Labutti K."/>
            <person name="Salamov A."/>
            <person name="Andreopoulos B."/>
            <person name="Baker S."/>
            <person name="Barry K."/>
            <person name="Bills G."/>
            <person name="Bluhm B."/>
            <person name="Cannon C."/>
            <person name="Castanera R."/>
            <person name="Culley D."/>
            <person name="Daum C."/>
            <person name="Ezra D."/>
            <person name="Gonzalez J."/>
            <person name="Henrissat B."/>
            <person name="Kuo A."/>
            <person name="Liang C."/>
            <person name="Lipzen A."/>
            <person name="Lutzoni F."/>
            <person name="Magnuson J."/>
            <person name="Mondo S."/>
            <person name="Nolan M."/>
            <person name="Ohm R."/>
            <person name="Pangilinan J."/>
            <person name="Park H.-J."/>
            <person name="Ramirez L."/>
            <person name="Alfaro M."/>
            <person name="Sun H."/>
            <person name="Tritt A."/>
            <person name="Yoshinaga Y."/>
            <person name="Zwiers L.-H."/>
            <person name="Turgeon B."/>
            <person name="Goodwin S."/>
            <person name="Spatafora J."/>
            <person name="Crous P."/>
            <person name="Grigoriev I."/>
        </authorList>
    </citation>
    <scope>NUCLEOTIDE SEQUENCE</scope>
    <source>
        <strain evidence="1">CBS 207.26</strain>
    </source>
</reference>
<accession>A0A6A6DLY7</accession>
<organism evidence="1 2">
    <name type="scientific">Zopfia rhizophila CBS 207.26</name>
    <dbReference type="NCBI Taxonomy" id="1314779"/>
    <lineage>
        <taxon>Eukaryota</taxon>
        <taxon>Fungi</taxon>
        <taxon>Dikarya</taxon>
        <taxon>Ascomycota</taxon>
        <taxon>Pezizomycotina</taxon>
        <taxon>Dothideomycetes</taxon>
        <taxon>Dothideomycetes incertae sedis</taxon>
        <taxon>Zopfiaceae</taxon>
        <taxon>Zopfia</taxon>
    </lineage>
</organism>
<protein>
    <submittedName>
        <fullName evidence="1">Uncharacterized protein</fullName>
    </submittedName>
</protein>
<dbReference type="Proteomes" id="UP000800200">
    <property type="component" value="Unassembled WGS sequence"/>
</dbReference>
<sequence length="107" mass="12166">MALRSSISIYTDSPDRPFSICNTGFIYENNLDSDPQTDIFCGRSSLNWSYYRVKPEESSCTHLNTFRALEIEIPTNDCSIVLHSRVNTSIHARDPNTNHDLSHISNT</sequence>
<dbReference type="OrthoDB" id="3557178at2759"/>
<dbReference type="AlphaFoldDB" id="A0A6A6DLY7"/>
<keyword evidence="2" id="KW-1185">Reference proteome</keyword>
<evidence type="ECO:0000313" key="1">
    <source>
        <dbReference type="EMBL" id="KAF2180517.1"/>
    </source>
</evidence>
<dbReference type="EMBL" id="ML994657">
    <property type="protein sequence ID" value="KAF2180517.1"/>
    <property type="molecule type" value="Genomic_DNA"/>
</dbReference>
<gene>
    <name evidence="1" type="ORF">K469DRAFT_714496</name>
</gene>
<evidence type="ECO:0000313" key="2">
    <source>
        <dbReference type="Proteomes" id="UP000800200"/>
    </source>
</evidence>